<feature type="compositionally biased region" description="Basic and acidic residues" evidence="10">
    <location>
        <begin position="1173"/>
        <end position="1187"/>
    </location>
</feature>
<dbReference type="CDD" id="cd09274">
    <property type="entry name" value="RNase_HI_RT_Ty3"/>
    <property type="match status" value="1"/>
</dbReference>
<feature type="region of interest" description="Disordered" evidence="10">
    <location>
        <begin position="1266"/>
        <end position="1298"/>
    </location>
</feature>
<evidence type="ECO:0000259" key="11">
    <source>
        <dbReference type="PROSITE" id="PS50878"/>
    </source>
</evidence>
<dbReference type="Pfam" id="PF00078">
    <property type="entry name" value="RVT_1"/>
    <property type="match status" value="1"/>
</dbReference>
<dbReference type="PANTHER" id="PTHR33064:SF37">
    <property type="entry name" value="RIBONUCLEASE H"/>
    <property type="match status" value="1"/>
</dbReference>
<evidence type="ECO:0000313" key="12">
    <source>
        <dbReference type="EMBL" id="KAK3288188.1"/>
    </source>
</evidence>
<evidence type="ECO:0000256" key="3">
    <source>
        <dbReference type="ARBA" id="ARBA00022679"/>
    </source>
</evidence>
<dbReference type="InterPro" id="IPR041373">
    <property type="entry name" value="RT_RNaseH"/>
</dbReference>
<dbReference type="GO" id="GO:0003964">
    <property type="term" value="F:RNA-directed DNA polymerase activity"/>
    <property type="evidence" value="ECO:0007669"/>
    <property type="project" value="UniProtKB-KW"/>
</dbReference>
<evidence type="ECO:0000256" key="2">
    <source>
        <dbReference type="ARBA" id="ARBA00022670"/>
    </source>
</evidence>
<dbReference type="InterPro" id="IPR043128">
    <property type="entry name" value="Rev_trsase/Diguanyl_cyclase"/>
</dbReference>
<keyword evidence="4" id="KW-0548">Nucleotidyltransferase</keyword>
<dbReference type="CDD" id="cd00303">
    <property type="entry name" value="retropepsin_like"/>
    <property type="match status" value="1"/>
</dbReference>
<proteinExistence type="predicted"/>
<evidence type="ECO:0000256" key="5">
    <source>
        <dbReference type="ARBA" id="ARBA00022722"/>
    </source>
</evidence>
<dbReference type="InterPro" id="IPR051320">
    <property type="entry name" value="Viral_Replic_Matur_Polypro"/>
</dbReference>
<keyword evidence="7" id="KW-0255">Endonuclease</keyword>
<feature type="compositionally biased region" description="Low complexity" evidence="10">
    <location>
        <begin position="454"/>
        <end position="470"/>
    </location>
</feature>
<dbReference type="SUPFAM" id="SSF50630">
    <property type="entry name" value="Acid proteases"/>
    <property type="match status" value="1"/>
</dbReference>
<dbReference type="InterPro" id="IPR021109">
    <property type="entry name" value="Peptidase_aspartic_dom_sf"/>
</dbReference>
<gene>
    <name evidence="12" type="ORF">CYMTET_4323</name>
</gene>
<protein>
    <recommendedName>
        <fullName evidence="1">RNA-directed DNA polymerase</fullName>
        <ecNumber evidence="1">2.7.7.49</ecNumber>
    </recommendedName>
</protein>
<feature type="region of interest" description="Disordered" evidence="10">
    <location>
        <begin position="597"/>
        <end position="673"/>
    </location>
</feature>
<dbReference type="GO" id="GO:0004190">
    <property type="term" value="F:aspartic-type endopeptidase activity"/>
    <property type="evidence" value="ECO:0007669"/>
    <property type="project" value="UniProtKB-KW"/>
</dbReference>
<keyword evidence="2" id="KW-0645">Protease</keyword>
<evidence type="ECO:0000256" key="10">
    <source>
        <dbReference type="SAM" id="MobiDB-lite"/>
    </source>
</evidence>
<dbReference type="Gene3D" id="3.30.70.270">
    <property type="match status" value="2"/>
</dbReference>
<organism evidence="12 13">
    <name type="scientific">Cymbomonas tetramitiformis</name>
    <dbReference type="NCBI Taxonomy" id="36881"/>
    <lineage>
        <taxon>Eukaryota</taxon>
        <taxon>Viridiplantae</taxon>
        <taxon>Chlorophyta</taxon>
        <taxon>Pyramimonadophyceae</taxon>
        <taxon>Pyramimonadales</taxon>
        <taxon>Pyramimonadaceae</taxon>
        <taxon>Cymbomonas</taxon>
    </lineage>
</organism>
<dbReference type="Pfam" id="PF13975">
    <property type="entry name" value="gag-asp_proteas"/>
    <property type="match status" value="1"/>
</dbReference>
<accession>A0AAE0H1J8</accession>
<evidence type="ECO:0000313" key="13">
    <source>
        <dbReference type="Proteomes" id="UP001190700"/>
    </source>
</evidence>
<dbReference type="FunFam" id="3.30.70.270:FF:000020">
    <property type="entry name" value="Transposon Tf2-6 polyprotein-like Protein"/>
    <property type="match status" value="1"/>
</dbReference>
<dbReference type="Pfam" id="PF17917">
    <property type="entry name" value="RT_RNaseH"/>
    <property type="match status" value="1"/>
</dbReference>
<evidence type="ECO:0000256" key="8">
    <source>
        <dbReference type="ARBA" id="ARBA00022801"/>
    </source>
</evidence>
<feature type="compositionally biased region" description="Acidic residues" evidence="10">
    <location>
        <begin position="511"/>
        <end position="522"/>
    </location>
</feature>
<dbReference type="InterPro" id="IPR043502">
    <property type="entry name" value="DNA/RNA_pol_sf"/>
</dbReference>
<keyword evidence="13" id="KW-1185">Reference proteome</keyword>
<dbReference type="FunFam" id="3.10.10.10:FF:000007">
    <property type="entry name" value="Retrovirus-related Pol polyprotein from transposon 17.6-like Protein"/>
    <property type="match status" value="1"/>
</dbReference>
<sequence length="1542" mass="172887">MRHGPGPAQRAVEKMRRALRWLKRSRPITVVAPGRTEPNAAPAQASQPTEVQIRFPLFGKGSQGAPSSKGVYQRALQPPGVRRVRFREEAAPRQLVGRALRRQLDRAKQPVLSHAQQRLRNGHLSAAWKAAQTVTRRRKEVEVHGHRVRSALAQIRERVDQLRKITRAHQEAEAARPAPWPGDSEPEDQVTRQARWQAKIAEAGTYHLPEDNSDEELNPPEKEPGLHKLASIRPEIGVDAGSGRWGEWLDADVLAAMDAKGPTLLIFWAWVGRVRVKVLVDSGASSSFTSVEAAKKFKLQPKKHETPMKVQVADGTVYDANSCVRPKLTAETRKGSYAKQVTLRVMPLALGVDIVLGGDWLRAQKKVTFDYAQYGSVKFGHGSQKVVIAGCNPGSSSTGSGQAMGLVEAQLISTKQARKDLRALKNSGEEAYLMYLAPDGTFKMEATDDPNSPLEASAALSESSSSSSSEAEGDNARQRGGEVTSDEEGCNSDSTVASVATLISDSSSSESEQDATEQEDWAQEQVCALRPVTCPTSAQPAVRDWGPYPTRARWEAFQMLPRERREQAAQHHAEELEPEWEEEAYCLWKTGQALRLQQEQRRSRGVNHRRSRRVSEPVLAAPIEAETGQSKDGYSCFRKEAPAAAATPSGERNSGADSKGETKEAKPDEEDAEVPQWILDELVKLKQRYQDVVGMELPEGVVDRDHKSPLRVDPEYRDGARHKRCYKLSMEELRQLRGQLDELLAKGYIRPSSSPWGSPVLMVPKPSNPKELRLVIDYRQINEITVKDRYPLPDVQSLIDDLQGATIFSTADALWGFWQVPMEEDAIEKTAMTTPFGAYEWLVMPMGLSNSPSCWQRMMQKYLGHLPFVRVFVDDIMIFSRNPEEHLDHLRQVLEVCRQNKVKLKESKLRCFKRSVRFLGHVIDRTGCRPQQDKIASIRDWPRLETVKHVRQFLGLAGFYRRYIQGFADLAHPLTKLTKNLVPWEWGPEQEHAFERLKTALTTAPTLILPDQEAAHRGTSPFVVQTDASAVALAGVLMQDLGKGLQPIAFESKQFSSAEQNYHAGERELAAIHHCTTQTWRHYLIFTEFRLMGDHAPLKWLFAPGRELSRRQARWYEDLVEVGVHAMEHVPKRTLVVPDAASRRPDYVQATAREGLKEAGYVDPSTDQPVSAEEGRRAAGAKGKSEEDVVAGLKKVAEEEDPTSPLDLELSSSDEEEGEYPPVSEPKVTGKLTQLNGLWLAETPDLWLDAMVTVERMAALPAMAGVQTRAQNEQRPAEKQQPAAVQQQPTPRMQPGEPLVDNQDWKLIPSEFSRLQAKYAKVLGGRFQVDACCDLMGQNRQVDTFWTDCLKEQWRGRVVWCNPPFSDSKVSIADILRHYASEARHAPQSTAALFLLPDFPQADWRPLLREYGMEIAETIPRVNEQGEPNRMFVSPGEERGHRTALQELPIPWPVLVVLAKPQRKHFEEITAPRERPSASPAVTLKGAAAKIRDQAGVVEPGMFLRALRAEHRRSEYLSALKQELLATQHHRTEHFRLVSNII</sequence>
<dbReference type="InterPro" id="IPR000477">
    <property type="entry name" value="RT_dom"/>
</dbReference>
<evidence type="ECO:0000256" key="6">
    <source>
        <dbReference type="ARBA" id="ARBA00022750"/>
    </source>
</evidence>
<reference evidence="12 13" key="1">
    <citation type="journal article" date="2015" name="Genome Biol. Evol.">
        <title>Comparative Genomics of a Bacterivorous Green Alga Reveals Evolutionary Causalities and Consequences of Phago-Mixotrophic Mode of Nutrition.</title>
        <authorList>
            <person name="Burns J.A."/>
            <person name="Paasch A."/>
            <person name="Narechania A."/>
            <person name="Kim E."/>
        </authorList>
    </citation>
    <scope>NUCLEOTIDE SEQUENCE [LARGE SCALE GENOMIC DNA]</scope>
    <source>
        <strain evidence="12 13">PLY_AMNH</strain>
    </source>
</reference>
<dbReference type="Proteomes" id="UP001190700">
    <property type="component" value="Unassembled WGS sequence"/>
</dbReference>
<dbReference type="SUPFAM" id="SSF56672">
    <property type="entry name" value="DNA/RNA polymerases"/>
    <property type="match status" value="1"/>
</dbReference>
<dbReference type="EC" id="2.7.7.49" evidence="1"/>
<feature type="region of interest" description="Disordered" evidence="10">
    <location>
        <begin position="170"/>
        <end position="189"/>
    </location>
</feature>
<feature type="compositionally biased region" description="Basic residues" evidence="10">
    <location>
        <begin position="603"/>
        <end position="612"/>
    </location>
</feature>
<dbReference type="Gene3D" id="2.40.70.10">
    <property type="entry name" value="Acid Proteases"/>
    <property type="match status" value="1"/>
</dbReference>
<comment type="caution">
    <text evidence="12">The sequence shown here is derived from an EMBL/GenBank/DDBJ whole genome shotgun (WGS) entry which is preliminary data.</text>
</comment>
<evidence type="ECO:0000256" key="9">
    <source>
        <dbReference type="ARBA" id="ARBA00022918"/>
    </source>
</evidence>
<evidence type="ECO:0000256" key="4">
    <source>
        <dbReference type="ARBA" id="ARBA00022695"/>
    </source>
</evidence>
<evidence type="ECO:0000256" key="1">
    <source>
        <dbReference type="ARBA" id="ARBA00012493"/>
    </source>
</evidence>
<keyword evidence="5" id="KW-0540">Nuclease</keyword>
<dbReference type="GO" id="GO:0004519">
    <property type="term" value="F:endonuclease activity"/>
    <property type="evidence" value="ECO:0007669"/>
    <property type="project" value="UniProtKB-KW"/>
</dbReference>
<name>A0AAE0H1J8_9CHLO</name>
<feature type="domain" description="Reverse transcriptase" evidence="11">
    <location>
        <begin position="744"/>
        <end position="923"/>
    </location>
</feature>
<keyword evidence="6" id="KW-0064">Aspartyl protease</keyword>
<dbReference type="GO" id="GO:0006508">
    <property type="term" value="P:proteolysis"/>
    <property type="evidence" value="ECO:0007669"/>
    <property type="project" value="UniProtKB-KW"/>
</dbReference>
<dbReference type="PROSITE" id="PS50878">
    <property type="entry name" value="RT_POL"/>
    <property type="match status" value="1"/>
</dbReference>
<feature type="region of interest" description="Disordered" evidence="10">
    <location>
        <begin position="503"/>
        <end position="522"/>
    </location>
</feature>
<keyword evidence="3" id="KW-0808">Transferase</keyword>
<feature type="region of interest" description="Disordered" evidence="10">
    <location>
        <begin position="1155"/>
        <end position="1228"/>
    </location>
</feature>
<dbReference type="PANTHER" id="PTHR33064">
    <property type="entry name" value="POL PROTEIN"/>
    <property type="match status" value="1"/>
</dbReference>
<dbReference type="CDD" id="cd01647">
    <property type="entry name" value="RT_LTR"/>
    <property type="match status" value="1"/>
</dbReference>
<dbReference type="EMBL" id="LGRX02000558">
    <property type="protein sequence ID" value="KAK3288188.1"/>
    <property type="molecule type" value="Genomic_DNA"/>
</dbReference>
<keyword evidence="9" id="KW-0695">RNA-directed DNA polymerase</keyword>
<evidence type="ECO:0000256" key="7">
    <source>
        <dbReference type="ARBA" id="ARBA00022759"/>
    </source>
</evidence>
<feature type="compositionally biased region" description="Low complexity" evidence="10">
    <location>
        <begin position="1279"/>
        <end position="1289"/>
    </location>
</feature>
<dbReference type="Gene3D" id="3.10.20.370">
    <property type="match status" value="1"/>
</dbReference>
<feature type="region of interest" description="Disordered" evidence="10">
    <location>
        <begin position="444"/>
        <end position="493"/>
    </location>
</feature>
<keyword evidence="8" id="KW-0378">Hydrolase</keyword>
<dbReference type="Gene3D" id="3.10.10.10">
    <property type="entry name" value="HIV Type 1 Reverse Transcriptase, subunit A, domain 1"/>
    <property type="match status" value="1"/>
</dbReference>